<dbReference type="EMBL" id="CP100357">
    <property type="protein sequence ID" value="UTF55848.1"/>
    <property type="molecule type" value="Genomic_DNA"/>
</dbReference>
<evidence type="ECO:0000313" key="3">
    <source>
        <dbReference type="EMBL" id="UTF55848.1"/>
    </source>
</evidence>
<evidence type="ECO:0000313" key="4">
    <source>
        <dbReference type="Proteomes" id="UP001056855"/>
    </source>
</evidence>
<protein>
    <recommendedName>
        <fullName evidence="2">TraC-like domain-containing protein</fullName>
    </recommendedName>
</protein>
<dbReference type="AlphaFoldDB" id="A0A9E7NFF5"/>
<feature type="compositionally biased region" description="Low complexity" evidence="1">
    <location>
        <begin position="35"/>
        <end position="58"/>
    </location>
</feature>
<reference evidence="3" key="1">
    <citation type="submission" date="2022-06" db="EMBL/GenBank/DDBJ databases">
        <title>Diverse halophilic archaea isolated from saline environments.</title>
        <authorList>
            <person name="Cui H.-L."/>
        </authorList>
    </citation>
    <scope>NUCLEOTIDE SEQUENCE</scope>
    <source>
        <strain evidence="3">WLHS1</strain>
        <plasmid evidence="3">unnamed2</plasmid>
    </source>
</reference>
<dbReference type="GeneID" id="73292462"/>
<name>A0A9E7NFF5_9EURY</name>
<feature type="domain" description="TraC-like" evidence="2">
    <location>
        <begin position="136"/>
        <end position="334"/>
    </location>
</feature>
<evidence type="ECO:0000259" key="2">
    <source>
        <dbReference type="Pfam" id="PF26593"/>
    </source>
</evidence>
<dbReference type="KEGG" id="sawl:NGM29_20410"/>
<keyword evidence="3" id="KW-0614">Plasmid</keyword>
<dbReference type="InterPro" id="IPR058596">
    <property type="entry name" value="TraC-like_dom"/>
</dbReference>
<dbReference type="Pfam" id="PF26593">
    <property type="entry name" value="TraC-like"/>
    <property type="match status" value="1"/>
</dbReference>
<organism evidence="3 4">
    <name type="scientific">Natronosalvus rutilus</name>
    <dbReference type="NCBI Taxonomy" id="2953753"/>
    <lineage>
        <taxon>Archaea</taxon>
        <taxon>Methanobacteriati</taxon>
        <taxon>Methanobacteriota</taxon>
        <taxon>Stenosarchaea group</taxon>
        <taxon>Halobacteria</taxon>
        <taxon>Halobacteriales</taxon>
        <taxon>Natrialbaceae</taxon>
        <taxon>Natronosalvus</taxon>
    </lineage>
</organism>
<keyword evidence="4" id="KW-1185">Reference proteome</keyword>
<dbReference type="RefSeq" id="WP_254161290.1">
    <property type="nucleotide sequence ID" value="NZ_CP100357.1"/>
</dbReference>
<dbReference type="Proteomes" id="UP001056855">
    <property type="component" value="Plasmid unnamed2"/>
</dbReference>
<evidence type="ECO:0000256" key="1">
    <source>
        <dbReference type="SAM" id="MobiDB-lite"/>
    </source>
</evidence>
<gene>
    <name evidence="3" type="ORF">NGM29_20410</name>
</gene>
<sequence length="353" mass="39058">MGSSSSDEITDGTVAGSDGEHEIDETANGNSSPDTSAGQSTASASATESSSTPGSESQNGDHPAAATRNGASSTAPESDLEVLRALNRFLDDIDTDLPTARERARARDHFDLENRLGEPTSTQAKLGFDYVRDDGIAVNGNSYIGLLKVHPQNWLSLSDQAKRDTMSAYMSFLMSLESSVAVPCYPKTFDLTGHLERFYTAGASMASRGQTPILQYGRKFYIQWANTNIEDEDLKQRDFYIVTRVEADQVHKDLDTGSVLSQLRTLPIIGRVCSGIVNRTPVGGSHKEARTELCIREVRQRQRRITNTLGRTDVSIERVTDRQETMEILYHYYNHVDPKFEKFSHATKTEGEY</sequence>
<geneLocation type="plasmid" evidence="3 4">
    <name>unnamed2</name>
</geneLocation>
<proteinExistence type="predicted"/>
<feature type="region of interest" description="Disordered" evidence="1">
    <location>
        <begin position="1"/>
        <end position="78"/>
    </location>
</feature>
<accession>A0A9E7NFF5</accession>